<reference evidence="2" key="1">
    <citation type="submission" date="2023-05" db="EMBL/GenBank/DDBJ databases">
        <title>Nepenthes gracilis genome sequencing.</title>
        <authorList>
            <person name="Fukushima K."/>
        </authorList>
    </citation>
    <scope>NUCLEOTIDE SEQUENCE</scope>
    <source>
        <strain evidence="2">SING2019-196</strain>
    </source>
</reference>
<dbReference type="EMBL" id="BSYO01000023">
    <property type="protein sequence ID" value="GMH21851.1"/>
    <property type="molecule type" value="Genomic_DNA"/>
</dbReference>
<keyword evidence="3" id="KW-1185">Reference proteome</keyword>
<evidence type="ECO:0000313" key="2">
    <source>
        <dbReference type="EMBL" id="GMH21851.1"/>
    </source>
</evidence>
<gene>
    <name evidence="2" type="ORF">Nepgr_023694</name>
</gene>
<comment type="caution">
    <text evidence="2">The sequence shown here is derived from an EMBL/GenBank/DDBJ whole genome shotgun (WGS) entry which is preliminary data.</text>
</comment>
<evidence type="ECO:0000256" key="1">
    <source>
        <dbReference type="SAM" id="MobiDB-lite"/>
    </source>
</evidence>
<accession>A0AAD3T3A8</accession>
<protein>
    <submittedName>
        <fullName evidence="2">Uncharacterized protein</fullName>
    </submittedName>
</protein>
<feature type="region of interest" description="Disordered" evidence="1">
    <location>
        <begin position="69"/>
        <end position="94"/>
    </location>
</feature>
<dbReference type="Proteomes" id="UP001279734">
    <property type="component" value="Unassembled WGS sequence"/>
</dbReference>
<proteinExistence type="predicted"/>
<organism evidence="2 3">
    <name type="scientific">Nepenthes gracilis</name>
    <name type="common">Slender pitcher plant</name>
    <dbReference type="NCBI Taxonomy" id="150966"/>
    <lineage>
        <taxon>Eukaryota</taxon>
        <taxon>Viridiplantae</taxon>
        <taxon>Streptophyta</taxon>
        <taxon>Embryophyta</taxon>
        <taxon>Tracheophyta</taxon>
        <taxon>Spermatophyta</taxon>
        <taxon>Magnoliopsida</taxon>
        <taxon>eudicotyledons</taxon>
        <taxon>Gunneridae</taxon>
        <taxon>Pentapetalae</taxon>
        <taxon>Caryophyllales</taxon>
        <taxon>Nepenthaceae</taxon>
        <taxon>Nepenthes</taxon>
    </lineage>
</organism>
<name>A0AAD3T3A8_NEPGR</name>
<dbReference type="AlphaFoldDB" id="A0AAD3T3A8"/>
<sequence length="94" mass="10258">MSFGRPSGARAEELRVQIIDALLGFLIRPSLSCLVHDRASTVSLSTLRRDLRVLGVDAQALDQTVLLEEEQSEAEARSESSGSEYSGFGLDYLT</sequence>
<evidence type="ECO:0000313" key="3">
    <source>
        <dbReference type="Proteomes" id="UP001279734"/>
    </source>
</evidence>